<sequence length="151" mass="17574">RKTDNEHQKCNKTWTKIYCFVEDTGLNICLICKGTVAVPKEFKLKRHYDTKHSSFIAYFTAKTFRPFTDGDFMKDCSLVACEILCPAQALNFKQVSLNRMTVWWCVSELRILWHKKLVYFSLAVDETTDCSDTAQMAIFVHGVTNEFESYE</sequence>
<dbReference type="Proteomes" id="UP001166093">
    <property type="component" value="Unassembled WGS sequence"/>
</dbReference>
<evidence type="ECO:0000313" key="2">
    <source>
        <dbReference type="Proteomes" id="UP001166093"/>
    </source>
</evidence>
<protein>
    <submittedName>
        <fullName evidence="1">GT2D2 protein</fullName>
    </submittedName>
</protein>
<accession>A0ABS2XFM5</accession>
<evidence type="ECO:0000313" key="1">
    <source>
        <dbReference type="EMBL" id="MBN3273042.1"/>
    </source>
</evidence>
<reference evidence="1" key="1">
    <citation type="journal article" date="2021" name="Cell">
        <title>Tracing the genetic footprints of vertebrate landing in non-teleost ray-finned fishes.</title>
        <authorList>
            <person name="Bi X."/>
            <person name="Wang K."/>
            <person name="Yang L."/>
            <person name="Pan H."/>
            <person name="Jiang H."/>
            <person name="Wei Q."/>
            <person name="Fang M."/>
            <person name="Yu H."/>
            <person name="Zhu C."/>
            <person name="Cai Y."/>
            <person name="He Y."/>
            <person name="Gan X."/>
            <person name="Zeng H."/>
            <person name="Yu D."/>
            <person name="Zhu Y."/>
            <person name="Jiang H."/>
            <person name="Qiu Q."/>
            <person name="Yang H."/>
            <person name="Zhang Y.E."/>
            <person name="Wang W."/>
            <person name="Zhu M."/>
            <person name="He S."/>
            <person name="Zhang G."/>
        </authorList>
    </citation>
    <scope>NUCLEOTIDE SEQUENCE</scope>
    <source>
        <strain evidence="1">Pddl_001</strain>
    </source>
</reference>
<organism evidence="1 2">
    <name type="scientific">Polyodon spathula</name>
    <name type="common">North American paddlefish</name>
    <name type="synonym">Squalus spathula</name>
    <dbReference type="NCBI Taxonomy" id="7913"/>
    <lineage>
        <taxon>Eukaryota</taxon>
        <taxon>Metazoa</taxon>
        <taxon>Chordata</taxon>
        <taxon>Craniata</taxon>
        <taxon>Vertebrata</taxon>
        <taxon>Euteleostomi</taxon>
        <taxon>Actinopterygii</taxon>
        <taxon>Chondrostei</taxon>
        <taxon>Acipenseriformes</taxon>
        <taxon>Polyodontidae</taxon>
        <taxon>Polyodon</taxon>
    </lineage>
</organism>
<dbReference type="PANTHER" id="PTHR45913:SF5">
    <property type="entry name" value="GENERAL TRANSCRIPTION FACTOR II-I REPEAT DOMAIN-CONTAINING PROTEIN 2A-LIKE PROTEIN"/>
    <property type="match status" value="1"/>
</dbReference>
<feature type="non-terminal residue" evidence="1">
    <location>
        <position position="1"/>
    </location>
</feature>
<feature type="non-terminal residue" evidence="1">
    <location>
        <position position="151"/>
    </location>
</feature>
<comment type="caution">
    <text evidence="1">The sequence shown here is derived from an EMBL/GenBank/DDBJ whole genome shotgun (WGS) entry which is preliminary data.</text>
</comment>
<keyword evidence="2" id="KW-1185">Reference proteome</keyword>
<proteinExistence type="predicted"/>
<dbReference type="PANTHER" id="PTHR45913">
    <property type="entry name" value="EPM2A-INTERACTING PROTEIN 1"/>
    <property type="match status" value="1"/>
</dbReference>
<gene>
    <name evidence="1" type="primary">Gtf2ird2_7</name>
    <name evidence="1" type="ORF">GTO93_0005881</name>
</gene>
<dbReference type="EMBL" id="JAAWVQ010027060">
    <property type="protein sequence ID" value="MBN3273042.1"/>
    <property type="molecule type" value="Genomic_DNA"/>
</dbReference>
<name>A0ABS2XFM5_POLSP</name>